<dbReference type="NCBIfam" id="NF033564">
    <property type="entry name" value="transpos_ISAs1"/>
    <property type="match status" value="1"/>
</dbReference>
<dbReference type="Pfam" id="PF01609">
    <property type="entry name" value="DDE_Tnp_1"/>
    <property type="match status" value="1"/>
</dbReference>
<reference evidence="2 3" key="1">
    <citation type="submission" date="2018-07" db="EMBL/GenBank/DDBJ databases">
        <title>Comparative genomes isolates from brazilian mangrove.</title>
        <authorList>
            <person name="De Araujo J.E."/>
            <person name="Taketani R.G."/>
            <person name="Silva M.C.P."/>
            <person name="Lourenco M.V."/>
            <person name="Oliveira V.M."/>
            <person name="Andreote F.D."/>
        </authorList>
    </citation>
    <scope>NUCLEOTIDE SEQUENCE [LARGE SCALE GENOMIC DNA]</scope>
    <source>
        <strain evidence="2 3">HEX PRIS-MGV</strain>
    </source>
</reference>
<dbReference type="InterPro" id="IPR047647">
    <property type="entry name" value="ISAs1_transpos"/>
</dbReference>
<evidence type="ECO:0000313" key="3">
    <source>
        <dbReference type="Proteomes" id="UP000253562"/>
    </source>
</evidence>
<feature type="domain" description="Transposase IS4-like" evidence="1">
    <location>
        <begin position="27"/>
        <end position="96"/>
    </location>
</feature>
<dbReference type="InterPro" id="IPR051698">
    <property type="entry name" value="Transposase_11-like"/>
</dbReference>
<organism evidence="2 3">
    <name type="scientific">Bremerella cremea</name>
    <dbReference type="NCBI Taxonomy" id="1031537"/>
    <lineage>
        <taxon>Bacteria</taxon>
        <taxon>Pseudomonadati</taxon>
        <taxon>Planctomycetota</taxon>
        <taxon>Planctomycetia</taxon>
        <taxon>Pirellulales</taxon>
        <taxon>Pirellulaceae</taxon>
        <taxon>Bremerella</taxon>
    </lineage>
</organism>
<dbReference type="EMBL" id="QPEX01000043">
    <property type="protein sequence ID" value="RCS42262.1"/>
    <property type="molecule type" value="Genomic_DNA"/>
</dbReference>
<dbReference type="Proteomes" id="UP000253562">
    <property type="component" value="Unassembled WGS sequence"/>
</dbReference>
<name>A0A368KM62_9BACT</name>
<sequence length="131" mass="15010">MCGGADDIPHASKWTKLKTIGMTIKIVKQNGKETSDVRYNIVSNYLSGKRFAEAVRGQWSIENSLHWQLDETFGEDRSRIRKGHAYVNFSLLRRTILSLLKYNKTAKVSVKNKRLKAGRNVRYLLEVVLGK</sequence>
<evidence type="ECO:0000313" key="2">
    <source>
        <dbReference type="EMBL" id="RCS42262.1"/>
    </source>
</evidence>
<dbReference type="GO" id="GO:0006313">
    <property type="term" value="P:DNA transposition"/>
    <property type="evidence" value="ECO:0007669"/>
    <property type="project" value="InterPro"/>
</dbReference>
<dbReference type="InterPro" id="IPR002559">
    <property type="entry name" value="Transposase_11"/>
</dbReference>
<dbReference type="AlphaFoldDB" id="A0A368KM62"/>
<comment type="caution">
    <text evidence="2">The sequence shown here is derived from an EMBL/GenBank/DDBJ whole genome shotgun (WGS) entry which is preliminary data.</text>
</comment>
<evidence type="ECO:0000259" key="1">
    <source>
        <dbReference type="Pfam" id="PF01609"/>
    </source>
</evidence>
<dbReference type="GO" id="GO:0003677">
    <property type="term" value="F:DNA binding"/>
    <property type="evidence" value="ECO:0007669"/>
    <property type="project" value="InterPro"/>
</dbReference>
<accession>A0A368KM62</accession>
<protein>
    <submittedName>
        <fullName evidence="2">ISAs1 family transposase</fullName>
    </submittedName>
</protein>
<proteinExistence type="predicted"/>
<dbReference type="PANTHER" id="PTHR30298">
    <property type="entry name" value="H REPEAT-ASSOCIATED PREDICTED TRANSPOSASE"/>
    <property type="match status" value="1"/>
</dbReference>
<gene>
    <name evidence="2" type="ORF">DTL42_19520</name>
</gene>
<dbReference type="OrthoDB" id="271457at2"/>
<dbReference type="GO" id="GO:0004803">
    <property type="term" value="F:transposase activity"/>
    <property type="evidence" value="ECO:0007669"/>
    <property type="project" value="InterPro"/>
</dbReference>
<dbReference type="PANTHER" id="PTHR30298:SF0">
    <property type="entry name" value="PROTEIN YBFL-RELATED"/>
    <property type="match status" value="1"/>
</dbReference>
<dbReference type="RefSeq" id="WP_114371161.1">
    <property type="nucleotide sequence ID" value="NZ_QPEX01000043.1"/>
</dbReference>